<evidence type="ECO:0000313" key="2">
    <source>
        <dbReference type="Proteomes" id="UP000798662"/>
    </source>
</evidence>
<gene>
    <name evidence="1" type="ORF">I4F81_005617</name>
</gene>
<proteinExistence type="predicted"/>
<comment type="caution">
    <text evidence="1">The sequence shown here is derived from an EMBL/GenBank/DDBJ whole genome shotgun (WGS) entry which is preliminary data.</text>
</comment>
<keyword evidence="2" id="KW-1185">Reference proteome</keyword>
<name>A0ACC3BZL4_PYRYE</name>
<evidence type="ECO:0000313" key="1">
    <source>
        <dbReference type="EMBL" id="KAK1863053.1"/>
    </source>
</evidence>
<organism evidence="1 2">
    <name type="scientific">Pyropia yezoensis</name>
    <name type="common">Susabi-nori</name>
    <name type="synonym">Porphyra yezoensis</name>
    <dbReference type="NCBI Taxonomy" id="2788"/>
    <lineage>
        <taxon>Eukaryota</taxon>
        <taxon>Rhodophyta</taxon>
        <taxon>Bangiophyceae</taxon>
        <taxon>Bangiales</taxon>
        <taxon>Bangiaceae</taxon>
        <taxon>Pyropia</taxon>
    </lineage>
</organism>
<reference evidence="1" key="1">
    <citation type="submission" date="2019-11" db="EMBL/GenBank/DDBJ databases">
        <title>Nori genome reveals adaptations in red seaweeds to the harsh intertidal environment.</title>
        <authorList>
            <person name="Wang D."/>
            <person name="Mao Y."/>
        </authorList>
    </citation>
    <scope>NUCLEOTIDE SEQUENCE</scope>
    <source>
        <tissue evidence="1">Gametophyte</tissue>
    </source>
</reference>
<dbReference type="Proteomes" id="UP000798662">
    <property type="component" value="Chromosome 2"/>
</dbReference>
<protein>
    <submittedName>
        <fullName evidence="1">Uncharacterized protein</fullName>
    </submittedName>
</protein>
<accession>A0ACC3BZL4</accession>
<sequence>MATMVVGDDPPVLVPAENTTDDGGGGSTSSDVVGAAAKAPADGMPPGVGQTGLLGRVTGAIDGALRSFFFRVGYLVAGRPLWFIIGSIVLTAGLTAGVLRLRTESRGNKLWIPQGTEALRDQARVEAEFGQFVRSVQMIATSSSGGGDLATGAGLQGLLALQRVTEGVQTTLDGEVITYDKLCHRQSDSVNNSICATTSVLGIFYNATAAVKRADGGVDFVATVAAGLDGLSDAEIKQRLAGNGDVVPAFDGGDVQRSVVLGGTAGEGSSFTAQAMYLGLLLRNEQVVKDGEEVDVRADAWEEAWTRRLLLENSPEVSGAEALDYTGNSAWAQEEAFSGAVSGDVTLFIVGFALLFVYVILFLGEFHAVRSRFFAGIITLINVGLAIGSSYGLASLVGSFYGPVHQILPLLLLGVGADDGFVVVQALDDVRANPRFATKTPRERIALALSNSGSAIFVTSITNLAVFLISSTTKLPALRHFSWWAAMGVFFDFLYTITFLVPYLLFDERRMQAGRRDCLPCVRARPSKAEKETNVCGVRLGFLSRFLSGPFARVLLNKYVRLGVLAAFFGFFGTMAYGASQLTLRSRFADFFPIDSTPAAHEEQRLAYFPTGDNFGVYTGALDYPNADVQAELLRLCAPTTGAVATNPFVETVSVDCWYASLVDATTGGVPALTGDAFYPALRTFLSSVDGARFNSDVNFAADNTISLARFTAQQRYFPTNEEEVESMESLRSLLDRSSLDDVFAYTFAFTFVEQQAVLLREAALTVGLSLVFVLFVTLILIGHPLASVITLVSVGGAVTCVLGIVSFADIHINSVSVISLALAVGLSVDYSAHIVRSAMEQTGTRRERAASALGALGPPVFHASTSTFLAILVLSISKSFVFQVLFKVLISITTIGVGFGFLFTPVVLSLVVPPSLFRSREEREAVEEALADRLTAGVSAAGSDGGREVDGASH</sequence>
<dbReference type="EMBL" id="CM020619">
    <property type="protein sequence ID" value="KAK1863053.1"/>
    <property type="molecule type" value="Genomic_DNA"/>
</dbReference>